<protein>
    <submittedName>
        <fullName evidence="7 8">Outer membrane protein</fullName>
    </submittedName>
</protein>
<dbReference type="Proteomes" id="UP000501982">
    <property type="component" value="Chromosome"/>
</dbReference>
<dbReference type="SUPFAM" id="SSF111384">
    <property type="entry name" value="OmpH-like"/>
    <property type="match status" value="1"/>
</dbReference>
<evidence type="ECO:0000313" key="6">
    <source>
        <dbReference type="EMBL" id="CUP16812.1"/>
    </source>
</evidence>
<dbReference type="EMBL" id="WKMC01000010">
    <property type="protein sequence ID" value="MRZ51322.1"/>
    <property type="molecule type" value="Genomic_DNA"/>
</dbReference>
<dbReference type="Proteomes" id="UP000095332">
    <property type="component" value="Unassembled WGS sequence"/>
</dbReference>
<dbReference type="EMBL" id="CP051672">
    <property type="protein sequence ID" value="QJE30783.1"/>
    <property type="molecule type" value="Genomic_DNA"/>
</dbReference>
<dbReference type="Proteomes" id="UP000463337">
    <property type="component" value="Unassembled WGS sequence"/>
</dbReference>
<reference evidence="17 32" key="5">
    <citation type="submission" date="2020-04" db="EMBL/GenBank/DDBJ databases">
        <title>Complete Genomes and Methylome analysis of CBBP consortium that reverse antibiotic-induced susceptibility to vancomycin-resistant Enterococcus faecium infection.</title>
        <authorList>
            <person name="Fomenkov A."/>
            <person name="Zhang Z."/>
            <person name="Pamer E."/>
            <person name="Roberts R.J."/>
        </authorList>
    </citation>
    <scope>NUCLEOTIDE SEQUENCE [LARGE SCALE GENOMIC DNA]</scope>
    <source>
        <strain evidence="32">CBBP</strain>
        <strain evidence="17">CBBP-1</strain>
    </source>
</reference>
<reference evidence="25 26" key="3">
    <citation type="journal article" date="2019" name="Nat. Med.">
        <title>A library of human gut bacterial isolates paired with longitudinal multiomics data enables mechanistic microbiome research.</title>
        <authorList>
            <person name="Poyet M."/>
            <person name="Groussin M."/>
            <person name="Gibbons S.M."/>
            <person name="Avila-Pacheco J."/>
            <person name="Jiang X."/>
            <person name="Kearney S.M."/>
            <person name="Perrotta A.R."/>
            <person name="Berdy B."/>
            <person name="Zhao S."/>
            <person name="Lieberman T.D."/>
            <person name="Swanson P.K."/>
            <person name="Smith M."/>
            <person name="Roesemann S."/>
            <person name="Alexander J.E."/>
            <person name="Rich S.A."/>
            <person name="Livny J."/>
            <person name="Vlamakis H."/>
            <person name="Clish C."/>
            <person name="Bullock K."/>
            <person name="Deik A."/>
            <person name="Scott J."/>
            <person name="Pierce K.A."/>
            <person name="Xavier R.J."/>
            <person name="Alm E.J."/>
        </authorList>
    </citation>
    <scope>NUCLEOTIDE SEQUENCE [LARGE SCALE GENOMIC DNA]</scope>
    <source>
        <strain evidence="13 31">BIOML-A10</strain>
        <strain evidence="11 28">BIOML-A11</strain>
        <strain evidence="15 25">BIOML-A2</strain>
        <strain evidence="16 27">BIOML-A20</strain>
        <strain evidence="14 26">BIOML-A32</strain>
        <strain evidence="10 30">BIOML-A41</strain>
        <strain evidence="12 29">BIOML-A9</strain>
    </source>
</reference>
<organism evidence="7 20">
    <name type="scientific">Parabacteroides distasonis</name>
    <dbReference type="NCBI Taxonomy" id="823"/>
    <lineage>
        <taxon>Bacteria</taxon>
        <taxon>Pseudomonadati</taxon>
        <taxon>Bacteroidota</taxon>
        <taxon>Bacteroidia</taxon>
        <taxon>Bacteroidales</taxon>
        <taxon>Tannerellaceae</taxon>
        <taxon>Parabacteroides</taxon>
    </lineage>
</organism>
<reference evidence="8" key="6">
    <citation type="submission" date="2023-01" db="EMBL/GenBank/DDBJ databases">
        <title>Human gut microbiome strain richness.</title>
        <authorList>
            <person name="Chen-Liaw A."/>
        </authorList>
    </citation>
    <scope>NUCLEOTIDE SEQUENCE</scope>
    <source>
        <strain evidence="9">D35st1_E5_D35t1_190705</strain>
        <strain evidence="8">RTP21484st1_E5_RTP21484_190118</strain>
    </source>
</reference>
<evidence type="ECO:0000313" key="15">
    <source>
        <dbReference type="EMBL" id="MRZ54278.1"/>
    </source>
</evidence>
<dbReference type="PANTHER" id="PTHR35089:SF1">
    <property type="entry name" value="CHAPERONE PROTEIN SKP"/>
    <property type="match status" value="1"/>
</dbReference>
<evidence type="ECO:0000256" key="2">
    <source>
        <dbReference type="ARBA" id="ARBA00022729"/>
    </source>
</evidence>
<evidence type="ECO:0000313" key="22">
    <source>
        <dbReference type="Proteomes" id="UP000095591"/>
    </source>
</evidence>
<evidence type="ECO:0000313" key="25">
    <source>
        <dbReference type="Proteomes" id="UP000432516"/>
    </source>
</evidence>
<evidence type="ECO:0000313" key="30">
    <source>
        <dbReference type="Proteomes" id="UP000463337"/>
    </source>
</evidence>
<evidence type="ECO:0000313" key="9">
    <source>
        <dbReference type="EMBL" id="MDB9138477.1"/>
    </source>
</evidence>
<evidence type="ECO:0000313" key="8">
    <source>
        <dbReference type="EMBL" id="MDB9006991.1"/>
    </source>
</evidence>
<dbReference type="RefSeq" id="WP_005854413.1">
    <property type="nucleotide sequence ID" value="NZ_AP019729.1"/>
</dbReference>
<evidence type="ECO:0000313" key="29">
    <source>
        <dbReference type="Proteomes" id="UP000461276"/>
    </source>
</evidence>
<dbReference type="Proteomes" id="UP000095591">
    <property type="component" value="Unassembled WGS sequence"/>
</dbReference>
<evidence type="ECO:0000313" key="31">
    <source>
        <dbReference type="Proteomes" id="UP000471216"/>
    </source>
</evidence>
<evidence type="ECO:0000313" key="32">
    <source>
        <dbReference type="Proteomes" id="UP000501982"/>
    </source>
</evidence>
<dbReference type="EMBL" id="WKMW01000003">
    <property type="protein sequence ID" value="MRY83441.1"/>
    <property type="molecule type" value="Genomic_DNA"/>
</dbReference>
<dbReference type="Proteomes" id="UP000450599">
    <property type="component" value="Unassembled WGS sequence"/>
</dbReference>
<evidence type="ECO:0000313" key="17">
    <source>
        <dbReference type="EMBL" id="QJE30783.1"/>
    </source>
</evidence>
<dbReference type="EMBL" id="WKNE01000003">
    <property type="protein sequence ID" value="MRZ54278.1"/>
    <property type="molecule type" value="Genomic_DNA"/>
</dbReference>
<dbReference type="EMBL" id="CZBM01000018">
    <property type="protein sequence ID" value="CUQ51239.1"/>
    <property type="molecule type" value="Genomic_DNA"/>
</dbReference>
<dbReference type="Proteomes" id="UP000095455">
    <property type="component" value="Unassembled WGS sequence"/>
</dbReference>
<dbReference type="AlphaFoldDB" id="A0A174X7S4"/>
<dbReference type="Proteomes" id="UP000441609">
    <property type="component" value="Unassembled WGS sequence"/>
</dbReference>
<reference evidence="18 23" key="2">
    <citation type="submission" date="2018-08" db="EMBL/GenBank/DDBJ databases">
        <title>A genome reference for cultivated species of the human gut microbiota.</title>
        <authorList>
            <person name="Zou Y."/>
            <person name="Xue W."/>
            <person name="Luo G."/>
        </authorList>
    </citation>
    <scope>NUCLEOTIDE SEQUENCE [LARGE SCALE GENOMIC DNA]</scope>
    <source>
        <strain evidence="18 23">AM30-4</strain>
    </source>
</reference>
<dbReference type="Proteomes" id="UP000441358">
    <property type="component" value="Unassembled WGS sequence"/>
</dbReference>
<dbReference type="EMBL" id="CYYK01000019">
    <property type="protein sequence ID" value="CUP16812.1"/>
    <property type="molecule type" value="Genomic_DNA"/>
</dbReference>
<evidence type="ECO:0000313" key="20">
    <source>
        <dbReference type="Proteomes" id="UP000095332"/>
    </source>
</evidence>
<dbReference type="Proteomes" id="UP000284660">
    <property type="component" value="Unassembled WGS sequence"/>
</dbReference>
<dbReference type="InterPro" id="IPR024930">
    <property type="entry name" value="Skp_dom_sf"/>
</dbReference>
<dbReference type="OrthoDB" id="1493259at2"/>
<keyword evidence="2" id="KW-0732">Signal</keyword>
<name>A0A174X7S4_PARDI</name>
<evidence type="ECO:0000256" key="3">
    <source>
        <dbReference type="SAM" id="Coils"/>
    </source>
</evidence>
<evidence type="ECO:0000313" key="21">
    <source>
        <dbReference type="Proteomes" id="UP000095455"/>
    </source>
</evidence>
<keyword evidence="4" id="KW-0472">Membrane</keyword>
<evidence type="ECO:0000313" key="13">
    <source>
        <dbReference type="EMBL" id="MRZ05817.1"/>
    </source>
</evidence>
<comment type="similarity">
    <text evidence="1">Belongs to the Skp family.</text>
</comment>
<dbReference type="EMBL" id="WKMY01000004">
    <property type="protein sequence ID" value="MRY93288.1"/>
    <property type="molecule type" value="Genomic_DNA"/>
</dbReference>
<feature type="coiled-coil region" evidence="3">
    <location>
        <begin position="71"/>
        <end position="149"/>
    </location>
</feature>
<keyword evidence="4" id="KW-1133">Transmembrane helix</keyword>
<reference evidence="19 24" key="4">
    <citation type="submission" date="2019-07" db="EMBL/GenBank/DDBJ databases">
        <title>Genome sequencing of Parabacteroides distasonis iSURF_7.</title>
        <authorList>
            <person name="Degefu H.N."/>
            <person name="Ruoff K.L."/>
            <person name="Price C.E."/>
            <person name="Valls R.A."/>
            <person name="O'Toole G.A."/>
        </authorList>
    </citation>
    <scope>NUCLEOTIDE SEQUENCE [LARGE SCALE GENOMIC DNA]</scope>
    <source>
        <strain evidence="19 24">CFPLTA003_1B</strain>
    </source>
</reference>
<dbReference type="EMBL" id="QSJN01000003">
    <property type="protein sequence ID" value="RHD76509.1"/>
    <property type="molecule type" value="Genomic_DNA"/>
</dbReference>
<dbReference type="Proteomes" id="UP001211522">
    <property type="component" value="Unassembled WGS sequence"/>
</dbReference>
<evidence type="ECO:0000313" key="12">
    <source>
        <dbReference type="EMBL" id="MRY93288.1"/>
    </source>
</evidence>
<evidence type="ECO:0000313" key="19">
    <source>
        <dbReference type="EMBL" id="TWV63381.1"/>
    </source>
</evidence>
<keyword evidence="3" id="KW-0175">Coiled coil</keyword>
<dbReference type="Proteomes" id="UP001210126">
    <property type="component" value="Unassembled WGS sequence"/>
</dbReference>
<sequence>MKNINYVINGVLAVAVVILYIMQFSGKKESSVTRTFASAGDTTALLPIAYVNVDSLLLNYNYSKDLNEIILKKQENSRANITQKARSLQGEMQDFQRKVENNAFLTRERAEQEQQRLLNKQQELQNLDNQLAQELMQEQQKLNEQLRDTVVSQLKAFNLGRGYQVVFSNTVGDNILLAGDSYDITGELLEYLNKNYSSPAK</sequence>
<evidence type="ECO:0000313" key="27">
    <source>
        <dbReference type="Proteomes" id="UP000441609"/>
    </source>
</evidence>
<evidence type="ECO:0000313" key="5">
    <source>
        <dbReference type="EMBL" id="CUN14881.1"/>
    </source>
</evidence>
<evidence type="ECO:0000313" key="7">
    <source>
        <dbReference type="EMBL" id="CUQ51239.1"/>
    </source>
</evidence>
<dbReference type="Proteomes" id="UP000315827">
    <property type="component" value="Unassembled WGS sequence"/>
</dbReference>
<keyword evidence="4" id="KW-0812">Transmembrane</keyword>
<evidence type="ECO:0000313" key="10">
    <source>
        <dbReference type="EMBL" id="MRY56751.1"/>
    </source>
</evidence>
<dbReference type="Proteomes" id="UP000432516">
    <property type="component" value="Unassembled WGS sequence"/>
</dbReference>
<evidence type="ECO:0000313" key="26">
    <source>
        <dbReference type="Proteomes" id="UP000441358"/>
    </source>
</evidence>
<dbReference type="GeneID" id="93522077"/>
<feature type="transmembrane region" description="Helical" evidence="4">
    <location>
        <begin position="6"/>
        <end position="24"/>
    </location>
</feature>
<evidence type="ECO:0000313" key="18">
    <source>
        <dbReference type="EMBL" id="RHD76509.1"/>
    </source>
</evidence>
<dbReference type="EMBL" id="WKLT01000002">
    <property type="protein sequence ID" value="MRY56751.1"/>
    <property type="molecule type" value="Genomic_DNA"/>
</dbReference>
<accession>A0A174X7S4</accession>
<reference evidence="20 21" key="1">
    <citation type="submission" date="2015-09" db="EMBL/GenBank/DDBJ databases">
        <authorList>
            <consortium name="Pathogen Informatics"/>
        </authorList>
    </citation>
    <scope>NUCLEOTIDE SEQUENCE [LARGE SCALE GENOMIC DNA]</scope>
    <source>
        <strain evidence="6 21">2789STDY5608822</strain>
        <strain evidence="5 22">2789STDY5608872</strain>
        <strain evidence="7 20">2789STDY5834948</strain>
    </source>
</reference>
<evidence type="ECO:0000313" key="24">
    <source>
        <dbReference type="Proteomes" id="UP000315827"/>
    </source>
</evidence>
<dbReference type="Proteomes" id="UP000461276">
    <property type="component" value="Unassembled WGS sequence"/>
</dbReference>
<dbReference type="PANTHER" id="PTHR35089">
    <property type="entry name" value="CHAPERONE PROTEIN SKP"/>
    <property type="match status" value="1"/>
</dbReference>
<evidence type="ECO:0000313" key="11">
    <source>
        <dbReference type="EMBL" id="MRY83441.1"/>
    </source>
</evidence>
<dbReference type="EMBL" id="JAQMPX010000053">
    <property type="protein sequence ID" value="MDB9138477.1"/>
    <property type="molecule type" value="Genomic_DNA"/>
</dbReference>
<evidence type="ECO:0000256" key="4">
    <source>
        <dbReference type="SAM" id="Phobius"/>
    </source>
</evidence>
<dbReference type="SMART" id="SM00935">
    <property type="entry name" value="OmpH"/>
    <property type="match status" value="1"/>
</dbReference>
<proteinExistence type="inferred from homology"/>
<gene>
    <name evidence="18" type="ORF">DW782_07075</name>
    <name evidence="6" type="ORF">ERS852380_04069</name>
    <name evidence="5" type="ORF">ERS852429_02187</name>
    <name evidence="7" type="ORF">ERS852560_03610</name>
    <name evidence="19" type="ORF">FSA05_04420</name>
    <name evidence="13" type="ORF">GKD54_06190</name>
    <name evidence="11" type="ORF">GKD58_03990</name>
    <name evidence="10" type="ORF">GKD59_02245</name>
    <name evidence="14" type="ORF">GKD66_14030</name>
    <name evidence="12" type="ORF">GKD67_08620</name>
    <name evidence="15" type="ORF">GKD68_05860</name>
    <name evidence="16" type="ORF">GKD70_02225</name>
    <name evidence="17" type="ORF">HHO38_22000</name>
    <name evidence="8" type="ORF">PN599_18550</name>
    <name evidence="9" type="ORF">PN612_08105</name>
</gene>
<dbReference type="Proteomes" id="UP000471216">
    <property type="component" value="Unassembled WGS sequence"/>
</dbReference>
<evidence type="ECO:0000313" key="23">
    <source>
        <dbReference type="Proteomes" id="UP000284660"/>
    </source>
</evidence>
<dbReference type="EMBL" id="VOHW01000002">
    <property type="protein sequence ID" value="TWV63381.1"/>
    <property type="molecule type" value="Genomic_DNA"/>
</dbReference>
<dbReference type="EMBL" id="WKMX01000005">
    <property type="protein sequence ID" value="MRZ05817.1"/>
    <property type="molecule type" value="Genomic_DNA"/>
</dbReference>
<dbReference type="GO" id="GO:0051082">
    <property type="term" value="F:unfolded protein binding"/>
    <property type="evidence" value="ECO:0007669"/>
    <property type="project" value="InterPro"/>
</dbReference>
<dbReference type="InterPro" id="IPR005632">
    <property type="entry name" value="Chaperone_Skp"/>
</dbReference>
<dbReference type="EMBL" id="CYXP01000004">
    <property type="protein sequence ID" value="CUN14881.1"/>
    <property type="molecule type" value="Genomic_DNA"/>
</dbReference>
<evidence type="ECO:0000313" key="28">
    <source>
        <dbReference type="Proteomes" id="UP000450599"/>
    </source>
</evidence>
<dbReference type="EMBL" id="JAQMPJ010000024">
    <property type="protein sequence ID" value="MDB9006991.1"/>
    <property type="molecule type" value="Genomic_DNA"/>
</dbReference>
<dbReference type="Pfam" id="PF03938">
    <property type="entry name" value="OmpH"/>
    <property type="match status" value="1"/>
</dbReference>
<dbReference type="GO" id="GO:0005829">
    <property type="term" value="C:cytosol"/>
    <property type="evidence" value="ECO:0007669"/>
    <property type="project" value="TreeGrafter"/>
</dbReference>
<dbReference type="GO" id="GO:0050821">
    <property type="term" value="P:protein stabilization"/>
    <property type="evidence" value="ECO:0007669"/>
    <property type="project" value="TreeGrafter"/>
</dbReference>
<dbReference type="EMBL" id="WKMO01000002">
    <property type="protein sequence ID" value="MSB72121.1"/>
    <property type="molecule type" value="Genomic_DNA"/>
</dbReference>
<evidence type="ECO:0000313" key="14">
    <source>
        <dbReference type="EMBL" id="MRZ51322.1"/>
    </source>
</evidence>
<evidence type="ECO:0000256" key="1">
    <source>
        <dbReference type="ARBA" id="ARBA00009091"/>
    </source>
</evidence>
<dbReference type="Gene3D" id="3.30.910.20">
    <property type="entry name" value="Skp domain"/>
    <property type="match status" value="1"/>
</dbReference>
<evidence type="ECO:0000313" key="16">
    <source>
        <dbReference type="EMBL" id="MSB72121.1"/>
    </source>
</evidence>
<dbReference type="OMA" id="IMMPRSS"/>